<comment type="caution">
    <text evidence="6">The sequence shown here is derived from an EMBL/GenBank/DDBJ whole genome shotgun (WGS) entry which is preliminary data.</text>
</comment>
<evidence type="ECO:0000313" key="6">
    <source>
        <dbReference type="EMBL" id="POZ63221.1"/>
    </source>
</evidence>
<dbReference type="EMBL" id="PQWB01000017">
    <property type="protein sequence ID" value="POZ63221.1"/>
    <property type="molecule type" value="Genomic_DNA"/>
</dbReference>
<keyword evidence="1 4" id="KW-0812">Transmembrane</keyword>
<feature type="transmembrane region" description="Helical" evidence="4">
    <location>
        <begin position="245"/>
        <end position="262"/>
    </location>
</feature>
<sequence length="393" mass="41334">MKPETPLSRWVLALYCLATGFSVAAVVYHQSMTQLIAASFRLPADALWGLSVATQFGYGAGLILGLPLGDTQSPRRLIPGSLLALGLVLLLIAVAPSLPAVIALCTLAGLLSIGGQLLIAYCAKTCAPSERPAVIGCLLSSLFAGLLLARVLAGWGGEHIGWRGVYLTVGALTALLGLAIHRHIRALPPSAQIGYGQMLGQQGRLWLAQPELRRFALIAACFFAASNGIWANLGSLTHSTLHWNAGQTGLLAFTSLVALRSPMLANWLQQRMRWQVAVVLLGVAVAAVSLAGIAVGSWLPMIVAFLIVSDVGVRSVQALTQSRVLAIDPPAASRLNSLYMTVFFFGAALGSWLGGIAVHHLGWTGMYLFPLICALAGLGLLGLPGESRRLARA</sequence>
<gene>
    <name evidence="6" type="ORF">C2I19_05290</name>
</gene>
<feature type="transmembrane region" description="Helical" evidence="4">
    <location>
        <begin position="133"/>
        <end position="154"/>
    </location>
</feature>
<dbReference type="InterPro" id="IPR020846">
    <property type="entry name" value="MFS_dom"/>
</dbReference>
<dbReference type="Gene3D" id="1.20.1250.20">
    <property type="entry name" value="MFS general substrate transporter like domains"/>
    <property type="match status" value="1"/>
</dbReference>
<dbReference type="AlphaFoldDB" id="A0A2S5DJM3"/>
<evidence type="ECO:0000256" key="2">
    <source>
        <dbReference type="ARBA" id="ARBA00022989"/>
    </source>
</evidence>
<feature type="transmembrane region" description="Helical" evidence="4">
    <location>
        <begin position="364"/>
        <end position="383"/>
    </location>
</feature>
<feature type="transmembrane region" description="Helical" evidence="4">
    <location>
        <begin position="337"/>
        <end position="358"/>
    </location>
</feature>
<organism evidence="6 7">
    <name type="scientific">Chromobacterium alticapitis</name>
    <dbReference type="NCBI Taxonomy" id="2073169"/>
    <lineage>
        <taxon>Bacteria</taxon>
        <taxon>Pseudomonadati</taxon>
        <taxon>Pseudomonadota</taxon>
        <taxon>Betaproteobacteria</taxon>
        <taxon>Neisseriales</taxon>
        <taxon>Chromobacteriaceae</taxon>
        <taxon>Chromobacterium</taxon>
    </lineage>
</organism>
<evidence type="ECO:0000256" key="4">
    <source>
        <dbReference type="SAM" id="Phobius"/>
    </source>
</evidence>
<evidence type="ECO:0000313" key="7">
    <source>
        <dbReference type="Proteomes" id="UP000237082"/>
    </source>
</evidence>
<dbReference type="Pfam" id="PF07690">
    <property type="entry name" value="MFS_1"/>
    <property type="match status" value="1"/>
</dbReference>
<reference evidence="7" key="1">
    <citation type="submission" date="2018-02" db="EMBL/GenBank/DDBJ databases">
        <authorList>
            <person name="O'Hara-Hanley K."/>
            <person name="Soby S."/>
        </authorList>
    </citation>
    <scope>NUCLEOTIDE SEQUENCE [LARGE SCALE GENOMIC DNA]</scope>
    <source>
        <strain evidence="7">MWU14-2602</strain>
    </source>
</reference>
<keyword evidence="7" id="KW-1185">Reference proteome</keyword>
<feature type="transmembrane region" description="Helical" evidence="4">
    <location>
        <begin position="274"/>
        <end position="292"/>
    </location>
</feature>
<keyword evidence="3 4" id="KW-0472">Membrane</keyword>
<evidence type="ECO:0000256" key="1">
    <source>
        <dbReference type="ARBA" id="ARBA00022692"/>
    </source>
</evidence>
<feature type="transmembrane region" description="Helical" evidence="4">
    <location>
        <begin position="12"/>
        <end position="31"/>
    </location>
</feature>
<feature type="transmembrane region" description="Helical" evidence="4">
    <location>
        <begin position="46"/>
        <end position="65"/>
    </location>
</feature>
<dbReference type="SUPFAM" id="SSF103473">
    <property type="entry name" value="MFS general substrate transporter"/>
    <property type="match status" value="1"/>
</dbReference>
<feature type="transmembrane region" description="Helical" evidence="4">
    <location>
        <begin position="101"/>
        <end position="121"/>
    </location>
</feature>
<feature type="transmembrane region" description="Helical" evidence="4">
    <location>
        <begin position="215"/>
        <end position="233"/>
    </location>
</feature>
<evidence type="ECO:0000256" key="3">
    <source>
        <dbReference type="ARBA" id="ARBA00023136"/>
    </source>
</evidence>
<dbReference type="GO" id="GO:0022857">
    <property type="term" value="F:transmembrane transporter activity"/>
    <property type="evidence" value="ECO:0007669"/>
    <property type="project" value="InterPro"/>
</dbReference>
<feature type="transmembrane region" description="Helical" evidence="4">
    <location>
        <begin position="77"/>
        <end position="95"/>
    </location>
</feature>
<dbReference type="OrthoDB" id="9815356at2"/>
<dbReference type="InterPro" id="IPR011701">
    <property type="entry name" value="MFS"/>
</dbReference>
<accession>A0A2S5DJM3</accession>
<keyword evidence="2 4" id="KW-1133">Transmembrane helix</keyword>
<dbReference type="InterPro" id="IPR036259">
    <property type="entry name" value="MFS_trans_sf"/>
</dbReference>
<evidence type="ECO:0000259" key="5">
    <source>
        <dbReference type="PROSITE" id="PS50850"/>
    </source>
</evidence>
<proteinExistence type="predicted"/>
<feature type="transmembrane region" description="Helical" evidence="4">
    <location>
        <begin position="160"/>
        <end position="180"/>
    </location>
</feature>
<feature type="transmembrane region" description="Helical" evidence="4">
    <location>
        <begin position="298"/>
        <end position="316"/>
    </location>
</feature>
<feature type="domain" description="Major facilitator superfamily (MFS) profile" evidence="5">
    <location>
        <begin position="8"/>
        <end position="388"/>
    </location>
</feature>
<dbReference type="PROSITE" id="PS50850">
    <property type="entry name" value="MFS"/>
    <property type="match status" value="1"/>
</dbReference>
<protein>
    <submittedName>
        <fullName evidence="6">MFS transporter</fullName>
    </submittedName>
</protein>
<dbReference type="PANTHER" id="PTHR42910">
    <property type="entry name" value="TRANSPORTER SCO4007-RELATED"/>
    <property type="match status" value="1"/>
</dbReference>
<dbReference type="RefSeq" id="WP_103901665.1">
    <property type="nucleotide sequence ID" value="NZ_PQWB01000017.1"/>
</dbReference>
<name>A0A2S5DJM3_9NEIS</name>
<dbReference type="Proteomes" id="UP000237082">
    <property type="component" value="Unassembled WGS sequence"/>
</dbReference>
<dbReference type="PANTHER" id="PTHR42910:SF1">
    <property type="entry name" value="MAJOR FACILITATOR SUPERFAMILY (MFS) PROFILE DOMAIN-CONTAINING PROTEIN"/>
    <property type="match status" value="1"/>
</dbReference>